<dbReference type="GO" id="GO:0008168">
    <property type="term" value="F:methyltransferase activity"/>
    <property type="evidence" value="ECO:0007669"/>
    <property type="project" value="UniProtKB-KW"/>
</dbReference>
<evidence type="ECO:0000313" key="6">
    <source>
        <dbReference type="EMBL" id="MBX7499896.1"/>
    </source>
</evidence>
<organism evidence="6 7">
    <name type="scientific">Qipengyuania mesophila</name>
    <dbReference type="NCBI Taxonomy" id="2867246"/>
    <lineage>
        <taxon>Bacteria</taxon>
        <taxon>Pseudomonadati</taxon>
        <taxon>Pseudomonadota</taxon>
        <taxon>Alphaproteobacteria</taxon>
        <taxon>Sphingomonadales</taxon>
        <taxon>Erythrobacteraceae</taxon>
        <taxon>Qipengyuania</taxon>
    </lineage>
</organism>
<name>A0ABS7JQK7_9SPHN</name>
<comment type="caution">
    <text evidence="6">The sequence shown here is derived from an EMBL/GenBank/DDBJ whole genome shotgun (WGS) entry which is preliminary data.</text>
</comment>
<keyword evidence="2" id="KW-0963">Cytoplasm</keyword>
<dbReference type="PANTHER" id="PTHR43648">
    <property type="entry name" value="ELECTRON TRANSFER FLAVOPROTEIN BETA SUBUNIT LYSINE METHYLTRANSFERASE"/>
    <property type="match status" value="1"/>
</dbReference>
<sequence length="301" mass="32810">MTDTWKISAEVSKTAARAALVAHEDATDWPDTWVVTGMEVADHLPEEWVFEVYLDQEPTCCDLKRVGRLFEGKPPRFAVEKLPETDWVTESQKGVDPIRAGRFHIRTPEHQADPEMVDFVIPASQAFGTGQHQTTAGCLAMLDLMKREGILARRIADIGTGTGLLAFAGMHLWPGAQATASDIDPVCAGVVRDNMALNGVAEGGGAGELTMVIADGMDDPLLELRGPYDLFIANILAGPLVELAPSFAAAIPSGGNLLLAGLLETQEARVRRAYRALGFRLARRLVKGDWSILWLRRSRVR</sequence>
<comment type="similarity">
    <text evidence="1">Belongs to the methyltransferase superfamily. PrmA family.</text>
</comment>
<dbReference type="CDD" id="cd02440">
    <property type="entry name" value="AdoMet_MTases"/>
    <property type="match status" value="1"/>
</dbReference>
<accession>A0ABS7JQK7</accession>
<evidence type="ECO:0000256" key="5">
    <source>
        <dbReference type="ARBA" id="ARBA00022691"/>
    </source>
</evidence>
<dbReference type="InterPro" id="IPR004498">
    <property type="entry name" value="Ribosomal_PrmA_MeTrfase"/>
</dbReference>
<protein>
    <submittedName>
        <fullName evidence="6">50S ribosomal protein L11 methyltransferase</fullName>
    </submittedName>
</protein>
<dbReference type="RefSeq" id="WP_221599763.1">
    <property type="nucleotide sequence ID" value="NZ_JAIGNU010000001.1"/>
</dbReference>
<evidence type="ECO:0000256" key="3">
    <source>
        <dbReference type="ARBA" id="ARBA00022603"/>
    </source>
</evidence>
<dbReference type="PIRSF" id="PIRSF000401">
    <property type="entry name" value="RPL11_MTase"/>
    <property type="match status" value="1"/>
</dbReference>
<keyword evidence="5" id="KW-0949">S-adenosyl-L-methionine</keyword>
<evidence type="ECO:0000313" key="7">
    <source>
        <dbReference type="Proteomes" id="UP000782554"/>
    </source>
</evidence>
<dbReference type="GO" id="GO:0005840">
    <property type="term" value="C:ribosome"/>
    <property type="evidence" value="ECO:0007669"/>
    <property type="project" value="UniProtKB-KW"/>
</dbReference>
<keyword evidence="6" id="KW-0687">Ribonucleoprotein</keyword>
<evidence type="ECO:0000256" key="4">
    <source>
        <dbReference type="ARBA" id="ARBA00022679"/>
    </source>
</evidence>
<keyword evidence="6" id="KW-0689">Ribosomal protein</keyword>
<dbReference type="Pfam" id="PF06325">
    <property type="entry name" value="PrmA"/>
    <property type="match status" value="1"/>
</dbReference>
<dbReference type="GO" id="GO:0032259">
    <property type="term" value="P:methylation"/>
    <property type="evidence" value="ECO:0007669"/>
    <property type="project" value="UniProtKB-KW"/>
</dbReference>
<dbReference type="SUPFAM" id="SSF53335">
    <property type="entry name" value="S-adenosyl-L-methionine-dependent methyltransferases"/>
    <property type="match status" value="1"/>
</dbReference>
<gene>
    <name evidence="6" type="ORF">K3181_00390</name>
</gene>
<dbReference type="EMBL" id="JAIGNU010000001">
    <property type="protein sequence ID" value="MBX7499896.1"/>
    <property type="molecule type" value="Genomic_DNA"/>
</dbReference>
<reference evidence="6 7" key="1">
    <citation type="submission" date="2021-08" db="EMBL/GenBank/DDBJ databases">
        <title>Comparative Genomics Analysis of the Genus Qipengyuania Reveals Extensive Genetic Diversity and Metabolic Versatility, Including the Description of Fifteen Novel Species.</title>
        <authorList>
            <person name="Liu Y."/>
        </authorList>
    </citation>
    <scope>NUCLEOTIDE SEQUENCE [LARGE SCALE GENOMIC DNA]</scope>
    <source>
        <strain evidence="6 7">YG27</strain>
    </source>
</reference>
<evidence type="ECO:0000256" key="1">
    <source>
        <dbReference type="ARBA" id="ARBA00009741"/>
    </source>
</evidence>
<dbReference type="Proteomes" id="UP000782554">
    <property type="component" value="Unassembled WGS sequence"/>
</dbReference>
<dbReference type="InterPro" id="IPR050078">
    <property type="entry name" value="Ribosomal_L11_MeTrfase_PrmA"/>
</dbReference>
<proteinExistence type="inferred from homology"/>
<dbReference type="Gene3D" id="3.40.50.150">
    <property type="entry name" value="Vaccinia Virus protein VP39"/>
    <property type="match status" value="1"/>
</dbReference>
<keyword evidence="3 6" id="KW-0489">Methyltransferase</keyword>
<keyword evidence="7" id="KW-1185">Reference proteome</keyword>
<evidence type="ECO:0000256" key="2">
    <source>
        <dbReference type="ARBA" id="ARBA00022490"/>
    </source>
</evidence>
<keyword evidence="4" id="KW-0808">Transferase</keyword>
<dbReference type="InterPro" id="IPR029063">
    <property type="entry name" value="SAM-dependent_MTases_sf"/>
</dbReference>
<dbReference type="PANTHER" id="PTHR43648:SF1">
    <property type="entry name" value="ELECTRON TRANSFER FLAVOPROTEIN BETA SUBUNIT LYSINE METHYLTRANSFERASE"/>
    <property type="match status" value="1"/>
</dbReference>